<sequence length="68" mass="7556">MKIKNLILIKNSFIVLAVLFILSSIALLLWSPVGSSSYSSLPISFILTSLGLSAVVHHLRQKMKEERC</sequence>
<comment type="caution">
    <text evidence="2">The sequence shown here is derived from an EMBL/GenBank/DDBJ whole genome shotgun (WGS) entry which is preliminary data.</text>
</comment>
<protein>
    <submittedName>
        <fullName evidence="2">Phosphoglycerol transferase MdoB-like AlkP superfamily enzyme</fullName>
    </submittedName>
</protein>
<reference evidence="2" key="1">
    <citation type="submission" date="2021-01" db="EMBL/GenBank/DDBJ databases">
        <title>Genomic Encyclopedia of Type Strains, Phase IV (KMG-IV): sequencing the most valuable type-strain genomes for metagenomic binning, comparative biology and taxonomic classification.</title>
        <authorList>
            <person name="Goeker M."/>
        </authorList>
    </citation>
    <scope>NUCLEOTIDE SEQUENCE</scope>
    <source>
        <strain evidence="2">DSM 21943</strain>
    </source>
</reference>
<organism evidence="2 3">
    <name type="scientific">Shouchella xiaoxiensis</name>
    <dbReference type="NCBI Taxonomy" id="766895"/>
    <lineage>
        <taxon>Bacteria</taxon>
        <taxon>Bacillati</taxon>
        <taxon>Bacillota</taxon>
        <taxon>Bacilli</taxon>
        <taxon>Bacillales</taxon>
        <taxon>Bacillaceae</taxon>
        <taxon>Shouchella</taxon>
    </lineage>
</organism>
<keyword evidence="1" id="KW-0472">Membrane</keyword>
<accession>A0ABS2T2V9</accession>
<proteinExistence type="predicted"/>
<evidence type="ECO:0000313" key="2">
    <source>
        <dbReference type="EMBL" id="MBM7840792.1"/>
    </source>
</evidence>
<feature type="transmembrane region" description="Helical" evidence="1">
    <location>
        <begin position="39"/>
        <end position="59"/>
    </location>
</feature>
<keyword evidence="1" id="KW-1133">Transmembrane helix</keyword>
<feature type="transmembrane region" description="Helical" evidence="1">
    <location>
        <begin position="12"/>
        <end position="33"/>
    </location>
</feature>
<keyword evidence="3" id="KW-1185">Reference proteome</keyword>
<keyword evidence="1" id="KW-0812">Transmembrane</keyword>
<dbReference type="EMBL" id="JAFBCV010000017">
    <property type="protein sequence ID" value="MBM7840792.1"/>
    <property type="molecule type" value="Genomic_DNA"/>
</dbReference>
<dbReference type="RefSeq" id="WP_204468600.1">
    <property type="nucleotide sequence ID" value="NZ_JAFBCV010000017.1"/>
</dbReference>
<name>A0ABS2T2V9_9BACI</name>
<evidence type="ECO:0000256" key="1">
    <source>
        <dbReference type="SAM" id="Phobius"/>
    </source>
</evidence>
<gene>
    <name evidence="2" type="ORF">JOC54_004085</name>
</gene>
<dbReference type="Proteomes" id="UP001179280">
    <property type="component" value="Unassembled WGS sequence"/>
</dbReference>
<evidence type="ECO:0000313" key="3">
    <source>
        <dbReference type="Proteomes" id="UP001179280"/>
    </source>
</evidence>